<comment type="cofactor">
    <cofactor evidence="16">
        <name>NH4(+)</name>
        <dbReference type="ChEBI" id="CHEBI:28938"/>
    </cofactor>
    <cofactor evidence="16">
        <name>K(+)</name>
        <dbReference type="ChEBI" id="CHEBI:29103"/>
    </cofactor>
    <text evidence="16">A monovalent cation. Ammonium or potassium.</text>
</comment>
<keyword evidence="18" id="KW-1185">Reference proteome</keyword>
<dbReference type="EC" id="2.7.1.33" evidence="6 16"/>
<dbReference type="InterPro" id="IPR043129">
    <property type="entry name" value="ATPase_NBD"/>
</dbReference>
<dbReference type="HAMAP" id="MF_01274">
    <property type="entry name" value="Pantothen_kinase_3"/>
    <property type="match status" value="1"/>
</dbReference>
<comment type="cofactor">
    <cofactor evidence="2">
        <name>K(+)</name>
        <dbReference type="ChEBI" id="CHEBI:29103"/>
    </cofactor>
</comment>
<comment type="subcellular location">
    <subcellularLocation>
        <location evidence="3 16">Cytoplasm</location>
    </subcellularLocation>
</comment>
<dbReference type="CDD" id="cd24015">
    <property type="entry name" value="ASKHA_NBD_PanK-III"/>
    <property type="match status" value="1"/>
</dbReference>
<keyword evidence="12 16" id="KW-0630">Potassium</keyword>
<evidence type="ECO:0000256" key="12">
    <source>
        <dbReference type="ARBA" id="ARBA00022958"/>
    </source>
</evidence>
<dbReference type="PANTHER" id="PTHR34265:SF1">
    <property type="entry name" value="TYPE III PANTOTHENATE KINASE"/>
    <property type="match status" value="1"/>
</dbReference>
<dbReference type="Pfam" id="PF03309">
    <property type="entry name" value="Pan_kinase"/>
    <property type="match status" value="1"/>
</dbReference>
<evidence type="ECO:0000256" key="16">
    <source>
        <dbReference type="HAMAP-Rule" id="MF_01274"/>
    </source>
</evidence>
<dbReference type="EMBL" id="AP024412">
    <property type="protein sequence ID" value="BCR36038.1"/>
    <property type="molecule type" value="Genomic_DNA"/>
</dbReference>
<keyword evidence="10 16" id="KW-0418">Kinase</keyword>
<proteinExistence type="inferred from homology"/>
<evidence type="ECO:0000256" key="7">
    <source>
        <dbReference type="ARBA" id="ARBA00022490"/>
    </source>
</evidence>
<protein>
    <recommendedName>
        <fullName evidence="15 16">Type III pantothenate kinase</fullName>
        <ecNumber evidence="6 16">2.7.1.33</ecNumber>
    </recommendedName>
    <alternativeName>
        <fullName evidence="16">PanK-III</fullName>
    </alternativeName>
    <alternativeName>
        <fullName evidence="16">Pantothenic acid kinase</fullName>
    </alternativeName>
</protein>
<evidence type="ECO:0000256" key="9">
    <source>
        <dbReference type="ARBA" id="ARBA00022741"/>
    </source>
</evidence>
<dbReference type="RefSeq" id="WP_176240090.1">
    <property type="nucleotide sequence ID" value="NZ_AP024412.1"/>
</dbReference>
<keyword evidence="7 16" id="KW-0963">Cytoplasm</keyword>
<dbReference type="GO" id="GO:0004594">
    <property type="term" value="F:pantothenate kinase activity"/>
    <property type="evidence" value="ECO:0007669"/>
    <property type="project" value="UniProtKB-UniRule"/>
</dbReference>
<evidence type="ECO:0000256" key="10">
    <source>
        <dbReference type="ARBA" id="ARBA00022777"/>
    </source>
</evidence>
<reference evidence="17" key="1">
    <citation type="submission" date="2021-01" db="EMBL/GenBank/DDBJ databases">
        <title>Draft genome sequence of Acholeplasmataceae bacterium strain Mahy22.</title>
        <authorList>
            <person name="Watanabe M."/>
            <person name="Kojima H."/>
            <person name="Fukui M."/>
        </authorList>
    </citation>
    <scope>NUCLEOTIDE SEQUENCE</scope>
    <source>
        <strain evidence="17">Mahy22</strain>
    </source>
</reference>
<dbReference type="UniPathway" id="UPA00241">
    <property type="reaction ID" value="UER00352"/>
</dbReference>
<comment type="caution">
    <text evidence="16">Lacks conserved residue(s) required for the propagation of feature annotation.</text>
</comment>
<evidence type="ECO:0000256" key="15">
    <source>
        <dbReference type="ARBA" id="ARBA00040883"/>
    </source>
</evidence>
<evidence type="ECO:0000256" key="6">
    <source>
        <dbReference type="ARBA" id="ARBA00012102"/>
    </source>
</evidence>
<feature type="binding site" evidence="16">
    <location>
        <position position="177"/>
    </location>
    <ligand>
        <name>substrate</name>
    </ligand>
</feature>
<feature type="binding site" evidence="16">
    <location>
        <position position="123"/>
    </location>
    <ligand>
        <name>K(+)</name>
        <dbReference type="ChEBI" id="CHEBI:29103"/>
    </ligand>
</feature>
<comment type="pathway">
    <text evidence="4 16">Cofactor biosynthesis; coenzyme A biosynthesis; CoA from (R)-pantothenate: step 1/5.</text>
</comment>
<name>A0A7U9TJ02_9MOLU</name>
<evidence type="ECO:0000313" key="18">
    <source>
        <dbReference type="Proteomes" id="UP000620133"/>
    </source>
</evidence>
<dbReference type="KEGG" id="manr:MPAN_009310"/>
<evidence type="ECO:0000256" key="13">
    <source>
        <dbReference type="ARBA" id="ARBA00022993"/>
    </source>
</evidence>
<dbReference type="GO" id="GO:0046872">
    <property type="term" value="F:metal ion binding"/>
    <property type="evidence" value="ECO:0007669"/>
    <property type="project" value="UniProtKB-KW"/>
</dbReference>
<evidence type="ECO:0000256" key="14">
    <source>
        <dbReference type="ARBA" id="ARBA00038036"/>
    </source>
</evidence>
<keyword evidence="8 16" id="KW-0808">Transferase</keyword>
<dbReference type="NCBIfam" id="NF009855">
    <property type="entry name" value="PRK13321.1"/>
    <property type="match status" value="1"/>
</dbReference>
<feature type="binding site" evidence="16">
    <location>
        <position position="126"/>
    </location>
    <ligand>
        <name>ATP</name>
        <dbReference type="ChEBI" id="CHEBI:30616"/>
    </ligand>
</feature>
<keyword evidence="16" id="KW-0479">Metal-binding</keyword>
<keyword evidence="13 16" id="KW-0173">Coenzyme A biosynthesis</keyword>
<dbReference type="Gene3D" id="3.30.420.40">
    <property type="match status" value="2"/>
</dbReference>
<evidence type="ECO:0000256" key="4">
    <source>
        <dbReference type="ARBA" id="ARBA00005225"/>
    </source>
</evidence>
<dbReference type="InterPro" id="IPR004619">
    <property type="entry name" value="Type_III_PanK"/>
</dbReference>
<evidence type="ECO:0000256" key="5">
    <source>
        <dbReference type="ARBA" id="ARBA00011738"/>
    </source>
</evidence>
<keyword evidence="11 16" id="KW-0067">ATP-binding</keyword>
<feature type="binding site" evidence="16">
    <location>
        <begin position="6"/>
        <end position="13"/>
    </location>
    <ligand>
        <name>ATP</name>
        <dbReference type="ChEBI" id="CHEBI:30616"/>
    </ligand>
</feature>
<comment type="function">
    <text evidence="16">Catalyzes the phosphorylation of pantothenate (Pan), the first step in CoA biosynthesis.</text>
</comment>
<evidence type="ECO:0000256" key="1">
    <source>
        <dbReference type="ARBA" id="ARBA00001206"/>
    </source>
</evidence>
<evidence type="ECO:0000256" key="8">
    <source>
        <dbReference type="ARBA" id="ARBA00022679"/>
    </source>
</evidence>
<feature type="active site" description="Proton acceptor" evidence="16">
    <location>
        <position position="104"/>
    </location>
</feature>
<gene>
    <name evidence="16 17" type="primary">coaX</name>
    <name evidence="17" type="ORF">MPAN_009310</name>
</gene>
<dbReference type="SUPFAM" id="SSF53067">
    <property type="entry name" value="Actin-like ATPase domain"/>
    <property type="match status" value="2"/>
</dbReference>
<dbReference type="AlphaFoldDB" id="A0A7U9TJ02"/>
<evidence type="ECO:0000256" key="3">
    <source>
        <dbReference type="ARBA" id="ARBA00004496"/>
    </source>
</evidence>
<accession>A0A7U9TJ02</accession>
<dbReference type="NCBIfam" id="TIGR00671">
    <property type="entry name" value="baf"/>
    <property type="match status" value="1"/>
</dbReference>
<dbReference type="Proteomes" id="UP000620133">
    <property type="component" value="Chromosome"/>
</dbReference>
<dbReference type="GO" id="GO:0015937">
    <property type="term" value="P:coenzyme A biosynthetic process"/>
    <property type="evidence" value="ECO:0007669"/>
    <property type="project" value="UniProtKB-UniRule"/>
</dbReference>
<comment type="subunit">
    <text evidence="5 16">Homodimer.</text>
</comment>
<comment type="catalytic activity">
    <reaction evidence="1 16">
        <text>(R)-pantothenate + ATP = (R)-4'-phosphopantothenate + ADP + H(+)</text>
        <dbReference type="Rhea" id="RHEA:16373"/>
        <dbReference type="ChEBI" id="CHEBI:10986"/>
        <dbReference type="ChEBI" id="CHEBI:15378"/>
        <dbReference type="ChEBI" id="CHEBI:29032"/>
        <dbReference type="ChEBI" id="CHEBI:30616"/>
        <dbReference type="ChEBI" id="CHEBI:456216"/>
        <dbReference type="EC" id="2.7.1.33"/>
    </reaction>
</comment>
<evidence type="ECO:0000256" key="11">
    <source>
        <dbReference type="ARBA" id="ARBA00022840"/>
    </source>
</evidence>
<dbReference type="GO" id="GO:0005737">
    <property type="term" value="C:cytoplasm"/>
    <property type="evidence" value="ECO:0007669"/>
    <property type="project" value="UniProtKB-SubCell"/>
</dbReference>
<sequence length="251" mass="27507">MFLLFDVGNTNIFIGVSDGFTIIDTYRLNTEITKTADEYYIQMKNIIDFKEVKHVAISSVVPRITEKLKEISLKYVGIDPLIVGPGVKTGLNIKTDHPREVGADLICDSVGLDEDISNALIIDLGTAIKYIYVKNKTILGVIITPGVNVSIKALVGHTALLPDIDIEVPKKVLGTNTIHCMQSGVTYGVAAQVDGLIDRIRKEVNENFDVILTGGLSALIAPLCSHQLTVDSDIILKGLLKIYNKNEQFRK</sequence>
<organism evidence="17 18">
    <name type="scientific">Mariniplasma anaerobium</name>
    <dbReference type="NCBI Taxonomy" id="2735436"/>
    <lineage>
        <taxon>Bacteria</taxon>
        <taxon>Bacillati</taxon>
        <taxon>Mycoplasmatota</taxon>
        <taxon>Mollicutes</taxon>
        <taxon>Acholeplasmatales</taxon>
        <taxon>Acholeplasmataceae</taxon>
        <taxon>Mariniplasma</taxon>
    </lineage>
</organism>
<evidence type="ECO:0000256" key="2">
    <source>
        <dbReference type="ARBA" id="ARBA00001958"/>
    </source>
</evidence>
<dbReference type="PANTHER" id="PTHR34265">
    <property type="entry name" value="TYPE III PANTOTHENATE KINASE"/>
    <property type="match status" value="1"/>
</dbReference>
<evidence type="ECO:0000313" key="17">
    <source>
        <dbReference type="EMBL" id="BCR36038.1"/>
    </source>
</evidence>
<feature type="binding site" evidence="16">
    <location>
        <begin position="102"/>
        <end position="105"/>
    </location>
    <ligand>
        <name>substrate</name>
    </ligand>
</feature>
<comment type="similarity">
    <text evidence="14 16">Belongs to the type III pantothenate kinase family.</text>
</comment>
<keyword evidence="9 16" id="KW-0547">Nucleotide-binding</keyword>
<dbReference type="GO" id="GO:0005524">
    <property type="term" value="F:ATP binding"/>
    <property type="evidence" value="ECO:0007669"/>
    <property type="project" value="UniProtKB-UniRule"/>
</dbReference>